<dbReference type="PRINTS" id="PR01036">
    <property type="entry name" value="TCRTETB"/>
</dbReference>
<evidence type="ECO:0000256" key="2">
    <source>
        <dbReference type="ARBA" id="ARBA00022692"/>
    </source>
</evidence>
<dbReference type="KEGG" id="atl:Athai_09690"/>
<proteinExistence type="predicted"/>
<feature type="transmembrane region" description="Helical" evidence="5">
    <location>
        <begin position="421"/>
        <end position="438"/>
    </location>
</feature>
<feature type="transmembrane region" description="Helical" evidence="5">
    <location>
        <begin position="237"/>
        <end position="258"/>
    </location>
</feature>
<evidence type="ECO:0000313" key="7">
    <source>
        <dbReference type="EMBL" id="BCJ33466.1"/>
    </source>
</evidence>
<sequence>MATTAVPTSAPTRPAAGLGWVSLLVLLAGTFVTTLDFFIVNVAIPSLSEDLAAGPTAIQFTVAGYGLALAAGLITGGRLGDLYGRRRLLMVGLAAFTAASLVCGLAPSVGVLIAARVAQGVAAALLMPQVLAILNAEFTGVRRSRAFGAYGLAIGLGAVFGQLIGGVLIHLDLAGAGWRSIFLINVPVGLAAVLLAPRLLRESRSPVAARPDLVGTALVTVGLVAVVLPLVEGRSLGWPSWLFGCLAAAVPLLVGFVGHQRRRAAGGRAPLVTPSLFAARSYSVGVALAFVFQLTMASFFLVLALYLQEGRGLGALGAGLIFVPLGLGYFVATMLSGRVAARLGRYTITLGASVVAVGYGMLAETATGWSHAGVAALVPALVVAGAGMGFAIPPLPAIALSTVARADVAAGSGVLTAAQQAGGAVGVALVGVVFYRILGAQPTADSFPPAFAIALTLLAVVDVVVALGTLLLPRRS</sequence>
<name>A0A7R7DL32_9ACTN</name>
<gene>
    <name evidence="7" type="ORF">Athai_09690</name>
</gene>
<keyword evidence="8" id="KW-1185">Reference proteome</keyword>
<keyword evidence="2 5" id="KW-0812">Transmembrane</keyword>
<dbReference type="SUPFAM" id="SSF103473">
    <property type="entry name" value="MFS general substrate transporter"/>
    <property type="match status" value="1"/>
</dbReference>
<feature type="transmembrane region" description="Helical" evidence="5">
    <location>
        <begin position="20"/>
        <end position="44"/>
    </location>
</feature>
<evidence type="ECO:0000259" key="6">
    <source>
        <dbReference type="PROSITE" id="PS50850"/>
    </source>
</evidence>
<evidence type="ECO:0000256" key="5">
    <source>
        <dbReference type="SAM" id="Phobius"/>
    </source>
</evidence>
<feature type="transmembrane region" description="Helical" evidence="5">
    <location>
        <begin position="284"/>
        <end position="307"/>
    </location>
</feature>
<dbReference type="GO" id="GO:0022857">
    <property type="term" value="F:transmembrane transporter activity"/>
    <property type="evidence" value="ECO:0007669"/>
    <property type="project" value="InterPro"/>
</dbReference>
<dbReference type="AlphaFoldDB" id="A0A7R7DL32"/>
<keyword evidence="4 5" id="KW-0472">Membrane</keyword>
<dbReference type="GO" id="GO:0005886">
    <property type="term" value="C:plasma membrane"/>
    <property type="evidence" value="ECO:0007669"/>
    <property type="project" value="UniProtKB-SubCell"/>
</dbReference>
<evidence type="ECO:0000256" key="3">
    <source>
        <dbReference type="ARBA" id="ARBA00022989"/>
    </source>
</evidence>
<dbReference type="PROSITE" id="PS50850">
    <property type="entry name" value="MFS"/>
    <property type="match status" value="1"/>
</dbReference>
<dbReference type="InterPro" id="IPR036259">
    <property type="entry name" value="MFS_trans_sf"/>
</dbReference>
<dbReference type="InterPro" id="IPR011701">
    <property type="entry name" value="MFS"/>
</dbReference>
<feature type="transmembrane region" description="Helical" evidence="5">
    <location>
        <begin position="113"/>
        <end position="134"/>
    </location>
</feature>
<evidence type="ECO:0000256" key="4">
    <source>
        <dbReference type="ARBA" id="ARBA00023136"/>
    </source>
</evidence>
<dbReference type="Proteomes" id="UP000611640">
    <property type="component" value="Chromosome"/>
</dbReference>
<feature type="transmembrane region" description="Helical" evidence="5">
    <location>
        <begin position="374"/>
        <end position="400"/>
    </location>
</feature>
<reference evidence="7 8" key="1">
    <citation type="submission" date="2020-08" db="EMBL/GenBank/DDBJ databases">
        <title>Whole genome shotgun sequence of Actinocatenispora thailandica NBRC 105041.</title>
        <authorList>
            <person name="Komaki H."/>
            <person name="Tamura T."/>
        </authorList>
    </citation>
    <scope>NUCLEOTIDE SEQUENCE [LARGE SCALE GENOMIC DNA]</scope>
    <source>
        <strain evidence="7 8">NBRC 105041</strain>
    </source>
</reference>
<dbReference type="InterPro" id="IPR020846">
    <property type="entry name" value="MFS_dom"/>
</dbReference>
<feature type="transmembrane region" description="Helical" evidence="5">
    <location>
        <begin position="212"/>
        <end position="231"/>
    </location>
</feature>
<feature type="transmembrane region" description="Helical" evidence="5">
    <location>
        <begin position="313"/>
        <end position="331"/>
    </location>
</feature>
<feature type="transmembrane region" description="Helical" evidence="5">
    <location>
        <begin position="450"/>
        <end position="472"/>
    </location>
</feature>
<feature type="transmembrane region" description="Helical" evidence="5">
    <location>
        <begin position="343"/>
        <end position="362"/>
    </location>
</feature>
<accession>A0A7R7DL32</accession>
<dbReference type="RefSeq" id="WP_203960347.1">
    <property type="nucleotide sequence ID" value="NZ_AP023355.1"/>
</dbReference>
<protein>
    <submittedName>
        <fullName evidence="7">MFS transporter</fullName>
    </submittedName>
</protein>
<dbReference type="Gene3D" id="1.20.1250.20">
    <property type="entry name" value="MFS general substrate transporter like domains"/>
    <property type="match status" value="1"/>
</dbReference>
<feature type="transmembrane region" description="Helical" evidence="5">
    <location>
        <begin position="56"/>
        <end position="76"/>
    </location>
</feature>
<feature type="domain" description="Major facilitator superfamily (MFS) profile" evidence="6">
    <location>
        <begin position="22"/>
        <end position="476"/>
    </location>
</feature>
<dbReference type="PANTHER" id="PTHR42718">
    <property type="entry name" value="MAJOR FACILITATOR SUPERFAMILY MULTIDRUG TRANSPORTER MFSC"/>
    <property type="match status" value="1"/>
</dbReference>
<feature type="transmembrane region" description="Helical" evidence="5">
    <location>
        <begin position="88"/>
        <end position="107"/>
    </location>
</feature>
<organism evidence="7 8">
    <name type="scientific">Actinocatenispora thailandica</name>
    <dbReference type="NCBI Taxonomy" id="227318"/>
    <lineage>
        <taxon>Bacteria</taxon>
        <taxon>Bacillati</taxon>
        <taxon>Actinomycetota</taxon>
        <taxon>Actinomycetes</taxon>
        <taxon>Micromonosporales</taxon>
        <taxon>Micromonosporaceae</taxon>
        <taxon>Actinocatenispora</taxon>
    </lineage>
</organism>
<dbReference type="Pfam" id="PF07690">
    <property type="entry name" value="MFS_1"/>
    <property type="match status" value="1"/>
</dbReference>
<feature type="transmembrane region" description="Helical" evidence="5">
    <location>
        <begin position="181"/>
        <end position="200"/>
    </location>
</feature>
<feature type="transmembrane region" description="Helical" evidence="5">
    <location>
        <begin position="146"/>
        <end position="169"/>
    </location>
</feature>
<keyword evidence="3 5" id="KW-1133">Transmembrane helix</keyword>
<comment type="subcellular location">
    <subcellularLocation>
        <location evidence="1">Cell membrane</location>
        <topology evidence="1">Multi-pass membrane protein</topology>
    </subcellularLocation>
</comment>
<dbReference type="EMBL" id="AP023355">
    <property type="protein sequence ID" value="BCJ33466.1"/>
    <property type="molecule type" value="Genomic_DNA"/>
</dbReference>
<evidence type="ECO:0000313" key="8">
    <source>
        <dbReference type="Proteomes" id="UP000611640"/>
    </source>
</evidence>
<dbReference type="CDD" id="cd17321">
    <property type="entry name" value="MFS_MMR_MDR_like"/>
    <property type="match status" value="1"/>
</dbReference>
<dbReference type="Gene3D" id="1.20.1720.10">
    <property type="entry name" value="Multidrug resistance protein D"/>
    <property type="match status" value="1"/>
</dbReference>
<dbReference type="PANTHER" id="PTHR42718:SF39">
    <property type="entry name" value="ACTINORHODIN TRANSPORTER-RELATED"/>
    <property type="match status" value="1"/>
</dbReference>
<evidence type="ECO:0000256" key="1">
    <source>
        <dbReference type="ARBA" id="ARBA00004651"/>
    </source>
</evidence>